<dbReference type="STRING" id="1338436.LK10_03000"/>
<dbReference type="PANTHER" id="PTHR43546">
    <property type="entry name" value="UPF0173 METAL-DEPENDENT HYDROLASE MJ1163-RELATED"/>
    <property type="match status" value="1"/>
</dbReference>
<evidence type="ECO:0000313" key="3">
    <source>
        <dbReference type="Proteomes" id="UP000030982"/>
    </source>
</evidence>
<accession>A0A0B2ANI9</accession>
<evidence type="ECO:0000313" key="2">
    <source>
        <dbReference type="EMBL" id="KHL04962.1"/>
    </source>
</evidence>
<dbReference type="InterPro" id="IPR001279">
    <property type="entry name" value="Metallo-B-lactamas"/>
</dbReference>
<keyword evidence="3" id="KW-1185">Reference proteome</keyword>
<sequence>MKLTKYTHACVRFDKGGRALVIDPGSFSEVEDALAGAEALLVTHEHADHLDIDRVSAVLEGTDSLSAWAPGRVADQLRDAAPTAASRVHTAEPGQEFEAAGFRVQTFGSQHALIHPLVPVVANIGYVVDGEVFHPGDSFTVPNGIEVETLLVPVHAPWNKIQEVIDFIIAVRARRAFPIHNALINDLGTGIVEGHAKRIGALYGTEYRHLEPGESVEI</sequence>
<reference evidence="2 3" key="1">
    <citation type="submission" date="2014-09" db="EMBL/GenBank/DDBJ databases">
        <title>Genome sequence of Sinomonas sp. MUSC 117.</title>
        <authorList>
            <person name="Lee L.-H."/>
        </authorList>
    </citation>
    <scope>NUCLEOTIDE SEQUENCE [LARGE SCALE GENOMIC DNA]</scope>
    <source>
        <strain evidence="2 3">MUSC 117</strain>
    </source>
</reference>
<dbReference type="EMBL" id="JTDL01000037">
    <property type="protein sequence ID" value="KHL04962.1"/>
    <property type="molecule type" value="Genomic_DNA"/>
</dbReference>
<gene>
    <name evidence="2" type="ORF">LK10_03000</name>
</gene>
<dbReference type="Gene3D" id="3.60.15.10">
    <property type="entry name" value="Ribonuclease Z/Hydroxyacylglutathione hydrolase-like"/>
    <property type="match status" value="1"/>
</dbReference>
<dbReference type="InterPro" id="IPR050114">
    <property type="entry name" value="UPF0173_UPF0282_UlaG_hydrolase"/>
</dbReference>
<dbReference type="SMART" id="SM00849">
    <property type="entry name" value="Lactamase_B"/>
    <property type="match status" value="1"/>
</dbReference>
<dbReference type="InterPro" id="IPR036866">
    <property type="entry name" value="RibonucZ/Hydroxyglut_hydro"/>
</dbReference>
<dbReference type="AlphaFoldDB" id="A0A0B2ANI9"/>
<dbReference type="RefSeq" id="WP_043119968.1">
    <property type="nucleotide sequence ID" value="NZ_JTDL01000037.1"/>
</dbReference>
<evidence type="ECO:0000259" key="1">
    <source>
        <dbReference type="SMART" id="SM00849"/>
    </source>
</evidence>
<proteinExistence type="predicted"/>
<feature type="domain" description="Metallo-beta-lactamase" evidence="1">
    <location>
        <begin position="7"/>
        <end position="180"/>
    </location>
</feature>
<dbReference type="SUPFAM" id="SSF56281">
    <property type="entry name" value="Metallo-hydrolase/oxidoreductase"/>
    <property type="match status" value="1"/>
</dbReference>
<organism evidence="2 3">
    <name type="scientific">Sinomonas humi</name>
    <dbReference type="NCBI Taxonomy" id="1338436"/>
    <lineage>
        <taxon>Bacteria</taxon>
        <taxon>Bacillati</taxon>
        <taxon>Actinomycetota</taxon>
        <taxon>Actinomycetes</taxon>
        <taxon>Micrococcales</taxon>
        <taxon>Micrococcaceae</taxon>
        <taxon>Sinomonas</taxon>
    </lineage>
</organism>
<name>A0A0B2ANI9_9MICC</name>
<dbReference type="OrthoDB" id="3190691at2"/>
<dbReference type="PANTHER" id="PTHR43546:SF3">
    <property type="entry name" value="UPF0173 METAL-DEPENDENT HYDROLASE MJ1163"/>
    <property type="match status" value="1"/>
</dbReference>
<dbReference type="Proteomes" id="UP000030982">
    <property type="component" value="Unassembled WGS sequence"/>
</dbReference>
<protein>
    <submittedName>
        <fullName evidence="2">Beta-lactamase</fullName>
    </submittedName>
</protein>
<dbReference type="Pfam" id="PF13483">
    <property type="entry name" value="Lactamase_B_3"/>
    <property type="match status" value="1"/>
</dbReference>
<comment type="caution">
    <text evidence="2">The sequence shown here is derived from an EMBL/GenBank/DDBJ whole genome shotgun (WGS) entry which is preliminary data.</text>
</comment>